<dbReference type="AlphaFoldDB" id="A0A1M5AUR6"/>
<evidence type="ECO:0000313" key="1">
    <source>
        <dbReference type="EMBL" id="SHF33989.1"/>
    </source>
</evidence>
<reference evidence="2" key="1">
    <citation type="submission" date="2016-11" db="EMBL/GenBank/DDBJ databases">
        <authorList>
            <person name="Varghese N."/>
            <person name="Submissions S."/>
        </authorList>
    </citation>
    <scope>NUCLEOTIDE SEQUENCE [LARGE SCALE GENOMIC DNA]</scope>
    <source>
        <strain evidence="2">DSM 26898</strain>
    </source>
</reference>
<dbReference type="Proteomes" id="UP000184236">
    <property type="component" value="Unassembled WGS sequence"/>
</dbReference>
<gene>
    <name evidence="1" type="ORF">SAMN05444408_11539</name>
</gene>
<sequence>MKNIAIMVFSFVHLALFGQTSSEQLKKLFLNLDLKGNFHDVIKGSPLAFEYGISRGVPLHDANGKIFYNDKSNYFANFAENPIIESKIRYGIISIAQQSQEIQSGHFSIHETVCFSSEDAMMKEYYKLTGLFEEFAYRVKTSMILKENDDIKLEDTEILIKTETGKATLHISYHFPDGWQEREEYQLVFIYSNY</sequence>
<protein>
    <submittedName>
        <fullName evidence="1">Uncharacterized protein</fullName>
    </submittedName>
</protein>
<keyword evidence="2" id="KW-1185">Reference proteome</keyword>
<dbReference type="OrthoDB" id="9856237at2"/>
<name>A0A1M5AUR6_9FLAO</name>
<dbReference type="EMBL" id="FQVO01000015">
    <property type="protein sequence ID" value="SHF33989.1"/>
    <property type="molecule type" value="Genomic_DNA"/>
</dbReference>
<organism evidence="1 2">
    <name type="scientific">Chryseobacterium takakiae</name>
    <dbReference type="NCBI Taxonomy" id="1302685"/>
    <lineage>
        <taxon>Bacteria</taxon>
        <taxon>Pseudomonadati</taxon>
        <taxon>Bacteroidota</taxon>
        <taxon>Flavobacteriia</taxon>
        <taxon>Flavobacteriales</taxon>
        <taxon>Weeksellaceae</taxon>
        <taxon>Chryseobacterium group</taxon>
        <taxon>Chryseobacterium</taxon>
    </lineage>
</organism>
<dbReference type="RefSeq" id="WP_143149931.1">
    <property type="nucleotide sequence ID" value="NZ_FQVO01000015.1"/>
</dbReference>
<dbReference type="STRING" id="1302685.SAMN05444408_11539"/>
<proteinExistence type="predicted"/>
<accession>A0A1M5AUR6</accession>
<evidence type="ECO:0000313" key="2">
    <source>
        <dbReference type="Proteomes" id="UP000184236"/>
    </source>
</evidence>